<evidence type="ECO:0000259" key="1">
    <source>
        <dbReference type="Pfam" id="PF13360"/>
    </source>
</evidence>
<dbReference type="PANTHER" id="PTHR34512">
    <property type="entry name" value="CELL SURFACE PROTEIN"/>
    <property type="match status" value="1"/>
</dbReference>
<evidence type="ECO:0000313" key="2">
    <source>
        <dbReference type="EMBL" id="RDV01550.1"/>
    </source>
</evidence>
<dbReference type="Gene3D" id="2.130.10.10">
    <property type="entry name" value="YVTN repeat-like/Quinoprotein amine dehydrogenase"/>
    <property type="match status" value="1"/>
</dbReference>
<protein>
    <submittedName>
        <fullName evidence="2">Pyrrolo-quinoline quinone</fullName>
    </submittedName>
</protein>
<accession>A0A371B1X3</accession>
<dbReference type="Pfam" id="PF13360">
    <property type="entry name" value="PQQ_2"/>
    <property type="match status" value="1"/>
</dbReference>
<reference evidence="3" key="1">
    <citation type="submission" date="2018-08" db="EMBL/GenBank/DDBJ databases">
        <authorList>
            <person name="Kim S.-J."/>
            <person name="Jung G.-Y."/>
        </authorList>
    </citation>
    <scope>NUCLEOTIDE SEQUENCE [LARGE SCALE GENOMIC DNA]</scope>
    <source>
        <strain evidence="3">GY_G</strain>
    </source>
</reference>
<dbReference type="SUPFAM" id="SSF50998">
    <property type="entry name" value="Quinoprotein alcohol dehydrogenase-like"/>
    <property type="match status" value="1"/>
</dbReference>
<evidence type="ECO:0000313" key="3">
    <source>
        <dbReference type="Proteomes" id="UP000263833"/>
    </source>
</evidence>
<dbReference type="InterPro" id="IPR011047">
    <property type="entry name" value="Quinoprotein_ADH-like_sf"/>
</dbReference>
<feature type="domain" description="Pyrrolo-quinoline quinone repeat" evidence="1">
    <location>
        <begin position="132"/>
        <end position="368"/>
    </location>
</feature>
<dbReference type="EMBL" id="QRGP01000003">
    <property type="protein sequence ID" value="RDV01550.1"/>
    <property type="molecule type" value="Genomic_DNA"/>
</dbReference>
<dbReference type="SMART" id="SM00564">
    <property type="entry name" value="PQQ"/>
    <property type="match status" value="7"/>
</dbReference>
<dbReference type="AlphaFoldDB" id="A0A371B1X3"/>
<keyword evidence="3" id="KW-1185">Reference proteome</keyword>
<dbReference type="PROSITE" id="PS51257">
    <property type="entry name" value="PROKAR_LIPOPROTEIN"/>
    <property type="match status" value="1"/>
</dbReference>
<dbReference type="InterPro" id="IPR002372">
    <property type="entry name" value="PQQ_rpt_dom"/>
</dbReference>
<dbReference type="PANTHER" id="PTHR34512:SF30">
    <property type="entry name" value="OUTER MEMBRANE PROTEIN ASSEMBLY FACTOR BAMB"/>
    <property type="match status" value="1"/>
</dbReference>
<comment type="caution">
    <text evidence="2">The sequence shown here is derived from an EMBL/GenBank/DDBJ whole genome shotgun (WGS) entry which is preliminary data.</text>
</comment>
<name>A0A371B1X3_9SPHN</name>
<dbReference type="Proteomes" id="UP000263833">
    <property type="component" value="Unassembled WGS sequence"/>
</dbReference>
<organism evidence="2 3">
    <name type="scientific">Sphingorhabdus pulchriflava</name>
    <dbReference type="NCBI Taxonomy" id="2292257"/>
    <lineage>
        <taxon>Bacteria</taxon>
        <taxon>Pseudomonadati</taxon>
        <taxon>Pseudomonadota</taxon>
        <taxon>Alphaproteobacteria</taxon>
        <taxon>Sphingomonadales</taxon>
        <taxon>Sphingomonadaceae</taxon>
        <taxon>Sphingorhabdus</taxon>
    </lineage>
</organism>
<dbReference type="OrthoDB" id="5290752at2"/>
<dbReference type="InterPro" id="IPR018391">
    <property type="entry name" value="PQQ_b-propeller_rpt"/>
</dbReference>
<gene>
    <name evidence="2" type="ORF">DXH95_14765</name>
</gene>
<sequence length="449" mass="46834">MQTKEIEPVRLRTTLLISLAAATLLGGCSALGGGEKKDTPTIGKRVDILGTEADSVADPALSAISVVLPPVTTNSSWSQPGGNASKSPGHLSLADAPQRAWTAQVAGASNRERLAATPVVHEGKLYVIDTQATVSAFDAASGAKLWAAALPFDKDGKPSRFGGGVSTDGTTVYATNGVGDISAIDAANGAVKWTKRPAGPLRGAPTLSNGNAYVMTQDNQIYAVRMDNGEAQWNEAGPVGASGIFGVAAPAAAQGTVIAGYSTGELAAYRYENGRSLWSDTLSRTAMSTSVSTLTDIDADPVIDRGRVFALGQGGRMAAYELVTGQRIWEINIAGISTPVVSGEWVFVMTSDAKLLCVQRTSGKIRWISKLPRYRDEEDKKGVITWRGPVLANGRLIVANSEGQIWSVSSGEGSASLLADIKAPVSVAPIVANNTLYVLDDSGRLSAFR</sequence>
<proteinExistence type="predicted"/>
<dbReference type="InterPro" id="IPR015943">
    <property type="entry name" value="WD40/YVTN_repeat-like_dom_sf"/>
</dbReference>